<keyword evidence="4" id="KW-0812">Transmembrane</keyword>
<dbReference type="EMBL" id="HE806324">
    <property type="protein sequence ID" value="CCH62843.1"/>
    <property type="molecule type" value="Genomic_DNA"/>
</dbReference>
<gene>
    <name evidence="6" type="primary">TBLA0I01850</name>
    <name evidence="6" type="ORF">TBLA_0I01850</name>
</gene>
<feature type="transmembrane region" description="Helical" evidence="4">
    <location>
        <begin position="12"/>
        <end position="35"/>
    </location>
</feature>
<keyword evidence="4" id="KW-1133">Transmembrane helix</keyword>
<evidence type="ECO:0000313" key="7">
    <source>
        <dbReference type="Proteomes" id="UP000002866"/>
    </source>
</evidence>
<evidence type="ECO:0000256" key="4">
    <source>
        <dbReference type="SAM" id="Phobius"/>
    </source>
</evidence>
<dbReference type="PANTHER" id="PTHR10983">
    <property type="entry name" value="1-ACYLGLYCEROL-3-PHOSPHATE ACYLTRANSFERASE-RELATED"/>
    <property type="match status" value="1"/>
</dbReference>
<dbReference type="FunCoup" id="I2H8Z1">
    <property type="interactions" value="298"/>
</dbReference>
<feature type="transmembrane region" description="Helical" evidence="4">
    <location>
        <begin position="362"/>
        <end position="380"/>
    </location>
</feature>
<dbReference type="Proteomes" id="UP000002866">
    <property type="component" value="Chromosome 9"/>
</dbReference>
<accession>I2H8Z1</accession>
<keyword evidence="4" id="KW-0472">Membrane</keyword>
<reference evidence="6 7" key="1">
    <citation type="journal article" date="2011" name="Proc. Natl. Acad. Sci. U.S.A.">
        <title>Evolutionary erosion of yeast sex chromosomes by mating-type switching accidents.</title>
        <authorList>
            <person name="Gordon J.L."/>
            <person name="Armisen D."/>
            <person name="Proux-Wera E."/>
            <person name="Oheigeartaigh S.S."/>
            <person name="Byrne K.P."/>
            <person name="Wolfe K.H."/>
        </authorList>
    </citation>
    <scope>NUCLEOTIDE SEQUENCE [LARGE SCALE GENOMIC DNA]</scope>
    <source>
        <strain evidence="7">ATCC 34711 / CBS 6284 / DSM 70876 / NBRC 10599 / NRRL Y-10934 / UCD 77-7</strain>
    </source>
</reference>
<dbReference type="OMA" id="FYIREFR"/>
<dbReference type="CDD" id="cd07990">
    <property type="entry name" value="LPLAT_LCLAT1-like"/>
    <property type="match status" value="1"/>
</dbReference>
<dbReference type="InterPro" id="IPR032098">
    <property type="entry name" value="Acyltransf_C"/>
</dbReference>
<evidence type="ECO:0000256" key="1">
    <source>
        <dbReference type="ARBA" id="ARBA00008655"/>
    </source>
</evidence>
<keyword evidence="2" id="KW-0808">Transferase</keyword>
<dbReference type="GeneID" id="14498020"/>
<dbReference type="GO" id="GO:0005783">
    <property type="term" value="C:endoplasmic reticulum"/>
    <property type="evidence" value="ECO:0007669"/>
    <property type="project" value="TreeGrafter"/>
</dbReference>
<sequence>MSTIAKSIRRVITPILSIIISVQGCVMIFGSQCIIKLLYRNNPNKRQRYIDHTETAFVSLIMSILTIFAPSSVRITTEKDSIPSGSIIKDPKKRRIISKLLPNSVMIANHQIYTDWIFLWWLCYTSDLAGNVVIMLKESLSKIPVIGGGMKNYNFIFLKRHWENDKVTMNKYLNNMNENSFGTGPIAKEVIKHKECKDQEVIRWPYCLLLFPEGTNLSKNTRSKSDRYAKKIDRKGFECCLLPHATGLYYSLESLKPSLDVVYDVTIGYSGVKKHEYGELIYTMKNIFLEGKPPKLVDIHIRAFKLNEIPLDSIEEFTEWLFKVWQEKDQRLIKYYETGHFGSDPSLSDQIIDDFKINSSEVAMVMMLPICGIIITYLFYKLLF</sequence>
<dbReference type="GO" id="GO:0036149">
    <property type="term" value="P:phosphatidylinositol acyl-chain remodeling"/>
    <property type="evidence" value="ECO:0007669"/>
    <property type="project" value="EnsemblFungi"/>
</dbReference>
<dbReference type="OrthoDB" id="189226at2759"/>
<dbReference type="GO" id="GO:0016746">
    <property type="term" value="F:acyltransferase activity"/>
    <property type="evidence" value="ECO:0007669"/>
    <property type="project" value="UniProtKB-KW"/>
</dbReference>
<evidence type="ECO:0000313" key="6">
    <source>
        <dbReference type="EMBL" id="CCH62843.1"/>
    </source>
</evidence>
<dbReference type="KEGG" id="tbl:TBLA_0I01850"/>
<dbReference type="Pfam" id="PF01553">
    <property type="entry name" value="Acyltransferase"/>
    <property type="match status" value="1"/>
</dbReference>
<feature type="domain" description="Phospholipid/glycerol acyltransferase" evidence="5">
    <location>
        <begin position="104"/>
        <end position="249"/>
    </location>
</feature>
<dbReference type="SMART" id="SM00563">
    <property type="entry name" value="PlsC"/>
    <property type="match status" value="1"/>
</dbReference>
<dbReference type="InParanoid" id="I2H8Z1"/>
<dbReference type="AlphaFoldDB" id="I2H8Z1"/>
<dbReference type="STRING" id="1071380.I2H8Z1"/>
<dbReference type="Pfam" id="PF16076">
    <property type="entry name" value="Acyltransf_C"/>
    <property type="match status" value="1"/>
</dbReference>
<feature type="transmembrane region" description="Helical" evidence="4">
    <location>
        <begin position="56"/>
        <end position="73"/>
    </location>
</feature>
<dbReference type="PROSITE" id="PS51257">
    <property type="entry name" value="PROKAR_LIPOPROTEIN"/>
    <property type="match status" value="1"/>
</dbReference>
<dbReference type="PANTHER" id="PTHR10983:SF16">
    <property type="entry name" value="LYSOCARDIOLIPIN ACYLTRANSFERASE 1"/>
    <property type="match status" value="1"/>
</dbReference>
<protein>
    <recommendedName>
        <fullName evidence="5">Phospholipid/glycerol acyltransferase domain-containing protein</fullName>
    </recommendedName>
</protein>
<evidence type="ECO:0000256" key="3">
    <source>
        <dbReference type="ARBA" id="ARBA00023315"/>
    </source>
</evidence>
<evidence type="ECO:0000256" key="2">
    <source>
        <dbReference type="ARBA" id="ARBA00022679"/>
    </source>
</evidence>
<proteinExistence type="inferred from homology"/>
<evidence type="ECO:0000259" key="5">
    <source>
        <dbReference type="SMART" id="SM00563"/>
    </source>
</evidence>
<dbReference type="SUPFAM" id="SSF69593">
    <property type="entry name" value="Glycerol-3-phosphate (1)-acyltransferase"/>
    <property type="match status" value="1"/>
</dbReference>
<dbReference type="InterPro" id="IPR002123">
    <property type="entry name" value="Plipid/glycerol_acylTrfase"/>
</dbReference>
<dbReference type="eggNOG" id="KOG1505">
    <property type="taxonomic scope" value="Eukaryota"/>
</dbReference>
<comment type="similarity">
    <text evidence="1">Belongs to the 1-acyl-sn-glycerol-3-phosphate acyltransferase family.</text>
</comment>
<name>I2H8Z1_HENB6</name>
<dbReference type="RefSeq" id="XP_004182362.1">
    <property type="nucleotide sequence ID" value="XM_004182314.1"/>
</dbReference>
<organism evidence="6 7">
    <name type="scientific">Henningerozyma blattae (strain ATCC 34711 / CBS 6284 / DSM 70876 / NBRC 10599 / NRRL Y-10934 / UCD 77-7)</name>
    <name type="common">Yeast</name>
    <name type="synonym">Tetrapisispora blattae</name>
    <dbReference type="NCBI Taxonomy" id="1071380"/>
    <lineage>
        <taxon>Eukaryota</taxon>
        <taxon>Fungi</taxon>
        <taxon>Dikarya</taxon>
        <taxon>Ascomycota</taxon>
        <taxon>Saccharomycotina</taxon>
        <taxon>Saccharomycetes</taxon>
        <taxon>Saccharomycetales</taxon>
        <taxon>Saccharomycetaceae</taxon>
        <taxon>Henningerozyma</taxon>
    </lineage>
</organism>
<dbReference type="HOGENOM" id="CLU_041844_3_2_1"/>
<keyword evidence="3" id="KW-0012">Acyltransferase</keyword>
<keyword evidence="7" id="KW-1185">Reference proteome</keyword>